<evidence type="ECO:0000313" key="3">
    <source>
        <dbReference type="Proteomes" id="UP000199696"/>
    </source>
</evidence>
<sequence>MTVIDQAEQRSQRLTYGIGTVAGVVLVILTCLLCSRVIF</sequence>
<proteinExistence type="predicted"/>
<evidence type="ECO:0000313" key="2">
    <source>
        <dbReference type="EMBL" id="SCL44844.1"/>
    </source>
</evidence>
<evidence type="ECO:0000256" key="1">
    <source>
        <dbReference type="SAM" id="Phobius"/>
    </source>
</evidence>
<reference evidence="3" key="1">
    <citation type="submission" date="2016-06" db="EMBL/GenBank/DDBJ databases">
        <authorList>
            <person name="Varghese N."/>
            <person name="Submissions Spin"/>
        </authorList>
    </citation>
    <scope>NUCLEOTIDE SEQUENCE [LARGE SCALE GENOMIC DNA]</scope>
    <source>
        <strain evidence="3">DSM 44814</strain>
    </source>
</reference>
<keyword evidence="3" id="KW-1185">Reference proteome</keyword>
<keyword evidence="1" id="KW-0472">Membrane</keyword>
<dbReference type="AlphaFoldDB" id="A0A1C6TSR0"/>
<protein>
    <submittedName>
        <fullName evidence="2">Uncharacterized protein</fullName>
    </submittedName>
</protein>
<dbReference type="Proteomes" id="UP000199696">
    <property type="component" value="Unassembled WGS sequence"/>
</dbReference>
<feature type="transmembrane region" description="Helical" evidence="1">
    <location>
        <begin position="14"/>
        <end position="38"/>
    </location>
</feature>
<keyword evidence="1" id="KW-0812">Transmembrane</keyword>
<name>A0A1C6TSR0_9ACTN</name>
<dbReference type="EMBL" id="FMHY01000002">
    <property type="protein sequence ID" value="SCL44844.1"/>
    <property type="molecule type" value="Genomic_DNA"/>
</dbReference>
<accession>A0A1C6TSR0</accession>
<gene>
    <name evidence="2" type="ORF">GA0070604_0636</name>
</gene>
<keyword evidence="1" id="KW-1133">Transmembrane helix</keyword>
<organism evidence="2 3">
    <name type="scientific">Micromonospora eburnea</name>
    <dbReference type="NCBI Taxonomy" id="227316"/>
    <lineage>
        <taxon>Bacteria</taxon>
        <taxon>Bacillati</taxon>
        <taxon>Actinomycetota</taxon>
        <taxon>Actinomycetes</taxon>
        <taxon>Micromonosporales</taxon>
        <taxon>Micromonosporaceae</taxon>
        <taxon>Micromonospora</taxon>
    </lineage>
</organism>